<comment type="subunit">
    <text evidence="4">Homooctamer.</text>
</comment>
<evidence type="ECO:0000256" key="8">
    <source>
        <dbReference type="ARBA" id="ARBA00023239"/>
    </source>
</evidence>
<dbReference type="GO" id="GO:0004655">
    <property type="term" value="F:porphobilinogen synthase activity"/>
    <property type="evidence" value="ECO:0007669"/>
    <property type="project" value="UniProtKB-EC"/>
</dbReference>
<comment type="caution">
    <text evidence="18">The sequence shown here is derived from an EMBL/GenBank/DDBJ whole genome shotgun (WGS) entry which is preliminary data.</text>
</comment>
<dbReference type="AlphaFoldDB" id="A0A7C5Z7W9"/>
<gene>
    <name evidence="18" type="primary">hemB</name>
    <name evidence="18" type="ORF">ENL71_03455</name>
</gene>
<evidence type="ECO:0000256" key="15">
    <source>
        <dbReference type="PIRSR" id="PIRSR001415-3"/>
    </source>
</evidence>
<evidence type="ECO:0000256" key="11">
    <source>
        <dbReference type="ARBA" id="ARBA00032837"/>
    </source>
</evidence>
<keyword evidence="16" id="KW-0460">Magnesium</keyword>
<comment type="similarity">
    <text evidence="3 17">Belongs to the ALAD family.</text>
</comment>
<sequence>MEFKRLRRLRQTKALRELFCETRLNSKEFILPLFIDDGKNVFERMPGLDGIVKVSVDRLQEALIEVKKANIGGVILFGVTSQKDEMGSYATRDDGAVQMAIKKIKEYSDDILVFADVCLCEYTSHGHCGILKGDKIDNDKTIEVLSRIALSYAKAGADVICPSDMMDGRVAAIRKKLDIHGFEYVPIIPYSAKFASSLYAPFREVANSRPAFGDRKSYQMPYQNKREALREIEADILEGADAVIIKPALTSLDVVSAAREKFNIPIIAYNVSGEYAMVKSAGKLGFLNEEEVVIEILTAIKRAGADAIITYHALEAAKILNRKELQR</sequence>
<dbReference type="EMBL" id="DRUZ01000041">
    <property type="protein sequence ID" value="HHS01578.1"/>
    <property type="molecule type" value="Genomic_DNA"/>
</dbReference>
<dbReference type="Gene3D" id="3.20.20.70">
    <property type="entry name" value="Aldolase class I"/>
    <property type="match status" value="1"/>
</dbReference>
<feature type="binding site" evidence="16">
    <location>
        <position position="231"/>
    </location>
    <ligand>
        <name>Mg(2+)</name>
        <dbReference type="ChEBI" id="CHEBI:18420"/>
    </ligand>
</feature>
<evidence type="ECO:0000256" key="13">
    <source>
        <dbReference type="PIRSR" id="PIRSR001415-1"/>
    </source>
</evidence>
<feature type="active site" description="Schiff-base intermediate with substrate" evidence="13">
    <location>
        <position position="193"/>
    </location>
</feature>
<keyword evidence="15" id="KW-0479">Metal-binding</keyword>
<keyword evidence="9" id="KW-0627">Porphyrin biosynthesis</keyword>
<proteinExistence type="inferred from homology"/>
<dbReference type="UniPathway" id="UPA00251">
    <property type="reaction ID" value="UER00318"/>
</dbReference>
<dbReference type="FunFam" id="3.20.20.70:FF:000019">
    <property type="entry name" value="Delta-aminolevulinic acid dehydratase"/>
    <property type="match status" value="1"/>
</dbReference>
<evidence type="ECO:0000256" key="9">
    <source>
        <dbReference type="ARBA" id="ARBA00023244"/>
    </source>
</evidence>
<feature type="binding site" evidence="14">
    <location>
        <position position="215"/>
    </location>
    <ligand>
        <name>5-aminolevulinate</name>
        <dbReference type="ChEBI" id="CHEBI:356416"/>
        <label>1</label>
    </ligand>
</feature>
<dbReference type="PANTHER" id="PTHR11458:SF0">
    <property type="entry name" value="DELTA-AMINOLEVULINIC ACID DEHYDRATASE"/>
    <property type="match status" value="1"/>
</dbReference>
<keyword evidence="15" id="KW-0862">Zinc</keyword>
<dbReference type="SUPFAM" id="SSF51569">
    <property type="entry name" value="Aldolase"/>
    <property type="match status" value="1"/>
</dbReference>
<dbReference type="GO" id="GO:0008270">
    <property type="term" value="F:zinc ion binding"/>
    <property type="evidence" value="ECO:0007669"/>
    <property type="project" value="TreeGrafter"/>
</dbReference>
<dbReference type="GO" id="GO:0006782">
    <property type="term" value="P:protoporphyrinogen IX biosynthetic process"/>
    <property type="evidence" value="ECO:0007669"/>
    <property type="project" value="UniProtKB-UniPathway"/>
</dbReference>
<evidence type="ECO:0000256" key="5">
    <source>
        <dbReference type="ARBA" id="ARBA00012053"/>
    </source>
</evidence>
<evidence type="ECO:0000256" key="3">
    <source>
        <dbReference type="ARBA" id="ARBA00008055"/>
    </source>
</evidence>
<dbReference type="GO" id="GO:0005829">
    <property type="term" value="C:cytosol"/>
    <property type="evidence" value="ECO:0007669"/>
    <property type="project" value="TreeGrafter"/>
</dbReference>
<feature type="binding site" evidence="14">
    <location>
        <position position="272"/>
    </location>
    <ligand>
        <name>5-aminolevulinate</name>
        <dbReference type="ChEBI" id="CHEBI:356416"/>
        <label>2</label>
    </ligand>
</feature>
<dbReference type="NCBIfam" id="NF006762">
    <property type="entry name" value="PRK09283.1"/>
    <property type="match status" value="1"/>
</dbReference>
<dbReference type="Pfam" id="PF00490">
    <property type="entry name" value="ALAD"/>
    <property type="match status" value="1"/>
</dbReference>
<keyword evidence="8 18" id="KW-0456">Lyase</keyword>
<dbReference type="PANTHER" id="PTHR11458">
    <property type="entry name" value="DELTA-AMINOLEVULINIC ACID DEHYDRATASE"/>
    <property type="match status" value="1"/>
</dbReference>
<evidence type="ECO:0000256" key="7">
    <source>
        <dbReference type="ARBA" id="ARBA00023133"/>
    </source>
</evidence>
<evidence type="ECO:0000256" key="14">
    <source>
        <dbReference type="PIRSR" id="PIRSR001415-2"/>
    </source>
</evidence>
<name>A0A7C5Z7W9_9FIRM</name>
<dbReference type="InterPro" id="IPR001731">
    <property type="entry name" value="ALAD"/>
</dbReference>
<feature type="binding site" evidence="15">
    <location>
        <position position="118"/>
    </location>
    <ligand>
        <name>Zn(2+)</name>
        <dbReference type="ChEBI" id="CHEBI:29105"/>
        <note>catalytic</note>
    </ligand>
</feature>
<evidence type="ECO:0000256" key="17">
    <source>
        <dbReference type="RuleBase" id="RU004161"/>
    </source>
</evidence>
<evidence type="ECO:0000256" key="2">
    <source>
        <dbReference type="ARBA" id="ARBA00004694"/>
    </source>
</evidence>
<feature type="active site" description="Schiff-base intermediate with substrate" evidence="13">
    <location>
        <position position="246"/>
    </location>
</feature>
<dbReference type="CDD" id="cd00384">
    <property type="entry name" value="ALAD_PBGS"/>
    <property type="match status" value="1"/>
</dbReference>
<accession>A0A7C5Z7W9</accession>
<dbReference type="PRINTS" id="PR00144">
    <property type="entry name" value="DALDHYDRTASE"/>
</dbReference>
<feature type="binding site" evidence="15">
    <location>
        <position position="120"/>
    </location>
    <ligand>
        <name>Zn(2+)</name>
        <dbReference type="ChEBI" id="CHEBI:29105"/>
        <note>catalytic</note>
    </ligand>
</feature>
<feature type="binding site" evidence="14">
    <location>
        <position position="203"/>
    </location>
    <ligand>
        <name>5-aminolevulinate</name>
        <dbReference type="ChEBI" id="CHEBI:356416"/>
        <label>1</label>
    </ligand>
</feature>
<evidence type="ECO:0000256" key="12">
    <source>
        <dbReference type="ARBA" id="ARBA00047651"/>
    </source>
</evidence>
<evidence type="ECO:0000313" key="18">
    <source>
        <dbReference type="EMBL" id="HHS01578.1"/>
    </source>
</evidence>
<feature type="binding site" evidence="14">
    <location>
        <position position="311"/>
    </location>
    <ligand>
        <name>5-aminolevulinate</name>
        <dbReference type="ChEBI" id="CHEBI:356416"/>
        <label>2</label>
    </ligand>
</feature>
<keyword evidence="7" id="KW-0350">Heme biosynthesis</keyword>
<reference evidence="18" key="1">
    <citation type="journal article" date="2020" name="mSystems">
        <title>Genome- and Community-Level Interaction Insights into Carbon Utilization and Element Cycling Functions of Hydrothermarchaeota in Hydrothermal Sediment.</title>
        <authorList>
            <person name="Zhou Z."/>
            <person name="Liu Y."/>
            <person name="Xu W."/>
            <person name="Pan J."/>
            <person name="Luo Z.H."/>
            <person name="Li M."/>
        </authorList>
    </citation>
    <scope>NUCLEOTIDE SEQUENCE [LARGE SCALE GENOMIC DNA]</scope>
    <source>
        <strain evidence="18">SpSt-102</strain>
    </source>
</reference>
<evidence type="ECO:0000256" key="1">
    <source>
        <dbReference type="ARBA" id="ARBA00001947"/>
    </source>
</evidence>
<dbReference type="SMART" id="SM01004">
    <property type="entry name" value="ALAD"/>
    <property type="match status" value="1"/>
</dbReference>
<feature type="binding site" evidence="15">
    <location>
        <position position="128"/>
    </location>
    <ligand>
        <name>Zn(2+)</name>
        <dbReference type="ChEBI" id="CHEBI:29105"/>
        <note>catalytic</note>
    </ligand>
</feature>
<organism evidence="18">
    <name type="scientific">Caldicellulosiruptor owensensis</name>
    <dbReference type="NCBI Taxonomy" id="55205"/>
    <lineage>
        <taxon>Bacteria</taxon>
        <taxon>Bacillati</taxon>
        <taxon>Bacillota</taxon>
        <taxon>Bacillota incertae sedis</taxon>
        <taxon>Caldicellulosiruptorales</taxon>
        <taxon>Caldicellulosiruptoraceae</taxon>
        <taxon>Caldicellulosiruptor</taxon>
    </lineage>
</organism>
<protein>
    <recommendedName>
        <fullName evidence="6">Delta-aminolevulinic acid dehydratase</fullName>
        <ecNumber evidence="5">4.2.1.24</ecNumber>
    </recommendedName>
    <alternativeName>
        <fullName evidence="11">Porphobilinogen synthase</fullName>
    </alternativeName>
</protein>
<evidence type="ECO:0000256" key="10">
    <source>
        <dbReference type="ARBA" id="ARBA00025628"/>
    </source>
</evidence>
<comment type="function">
    <text evidence="10">Catalyzes an early step in the biosynthesis of tetrapyrroles. Binds two molecules of 5-aminolevulinate per subunit, each at a distinct site, and catalyzes their condensation to form porphobilinogen.</text>
</comment>
<dbReference type="EC" id="4.2.1.24" evidence="5"/>
<evidence type="ECO:0000256" key="6">
    <source>
        <dbReference type="ARBA" id="ARBA00020771"/>
    </source>
</evidence>
<comment type="pathway">
    <text evidence="2">Porphyrin-containing compound metabolism; protoporphyrin-IX biosynthesis; coproporphyrinogen-III from 5-aminolevulinate: step 1/4.</text>
</comment>
<comment type="cofactor">
    <cofactor evidence="1">
        <name>Zn(2+)</name>
        <dbReference type="ChEBI" id="CHEBI:29105"/>
    </cofactor>
</comment>
<dbReference type="InterPro" id="IPR013785">
    <property type="entry name" value="Aldolase_TIM"/>
</dbReference>
<evidence type="ECO:0000256" key="16">
    <source>
        <dbReference type="PIRSR" id="PIRSR001415-5"/>
    </source>
</evidence>
<dbReference type="PIRSF" id="PIRSF001415">
    <property type="entry name" value="Porphbilin_synth"/>
    <property type="match status" value="1"/>
</dbReference>
<comment type="catalytic activity">
    <reaction evidence="12">
        <text>2 5-aminolevulinate = porphobilinogen + 2 H2O + H(+)</text>
        <dbReference type="Rhea" id="RHEA:24064"/>
        <dbReference type="ChEBI" id="CHEBI:15377"/>
        <dbReference type="ChEBI" id="CHEBI:15378"/>
        <dbReference type="ChEBI" id="CHEBI:58126"/>
        <dbReference type="ChEBI" id="CHEBI:356416"/>
        <dbReference type="EC" id="4.2.1.24"/>
    </reaction>
</comment>
<evidence type="ECO:0000256" key="4">
    <source>
        <dbReference type="ARBA" id="ARBA00011823"/>
    </source>
</evidence>